<accession>A0A0F9PKP5</accession>
<evidence type="ECO:0000313" key="1">
    <source>
        <dbReference type="EMBL" id="KKN32380.1"/>
    </source>
</evidence>
<gene>
    <name evidence="1" type="ORF">LCGC14_0814580</name>
</gene>
<organism evidence="1">
    <name type="scientific">marine sediment metagenome</name>
    <dbReference type="NCBI Taxonomy" id="412755"/>
    <lineage>
        <taxon>unclassified sequences</taxon>
        <taxon>metagenomes</taxon>
        <taxon>ecological metagenomes</taxon>
    </lineage>
</organism>
<dbReference type="EMBL" id="LAZR01002257">
    <property type="protein sequence ID" value="KKN32380.1"/>
    <property type="molecule type" value="Genomic_DNA"/>
</dbReference>
<reference evidence="1" key="1">
    <citation type="journal article" date="2015" name="Nature">
        <title>Complex archaea that bridge the gap between prokaryotes and eukaryotes.</title>
        <authorList>
            <person name="Spang A."/>
            <person name="Saw J.H."/>
            <person name="Jorgensen S.L."/>
            <person name="Zaremba-Niedzwiedzka K."/>
            <person name="Martijn J."/>
            <person name="Lind A.E."/>
            <person name="van Eijk R."/>
            <person name="Schleper C."/>
            <person name="Guy L."/>
            <person name="Ettema T.J."/>
        </authorList>
    </citation>
    <scope>NUCLEOTIDE SEQUENCE</scope>
</reference>
<name>A0A0F9PKP5_9ZZZZ</name>
<proteinExistence type="predicted"/>
<dbReference type="AlphaFoldDB" id="A0A0F9PKP5"/>
<comment type="caution">
    <text evidence="1">The sequence shown here is derived from an EMBL/GenBank/DDBJ whole genome shotgun (WGS) entry which is preliminary data.</text>
</comment>
<sequence length="107" mass="13172">MFYKEENLEINERSETKIYQQLKYFYGRKKNREYIKAIYLHHLLDFFKETHIDIHDVDLVFDRYLQDKVVCEISNSEGVVINFQDEINDIFRVIRENKEELYKDLKG</sequence>
<protein>
    <submittedName>
        <fullName evidence="1">Uncharacterized protein</fullName>
    </submittedName>
</protein>